<organism evidence="1 2">
    <name type="scientific">Tanacetum coccineum</name>
    <dbReference type="NCBI Taxonomy" id="301880"/>
    <lineage>
        <taxon>Eukaryota</taxon>
        <taxon>Viridiplantae</taxon>
        <taxon>Streptophyta</taxon>
        <taxon>Embryophyta</taxon>
        <taxon>Tracheophyta</taxon>
        <taxon>Spermatophyta</taxon>
        <taxon>Magnoliopsida</taxon>
        <taxon>eudicotyledons</taxon>
        <taxon>Gunneridae</taxon>
        <taxon>Pentapetalae</taxon>
        <taxon>asterids</taxon>
        <taxon>campanulids</taxon>
        <taxon>Asterales</taxon>
        <taxon>Asteraceae</taxon>
        <taxon>Asteroideae</taxon>
        <taxon>Anthemideae</taxon>
        <taxon>Anthemidinae</taxon>
        <taxon>Tanacetum</taxon>
    </lineage>
</organism>
<reference evidence="1" key="2">
    <citation type="submission" date="2022-01" db="EMBL/GenBank/DDBJ databases">
        <authorList>
            <person name="Yamashiro T."/>
            <person name="Shiraishi A."/>
            <person name="Satake H."/>
            <person name="Nakayama K."/>
        </authorList>
    </citation>
    <scope>NUCLEOTIDE SEQUENCE</scope>
</reference>
<name>A0ABQ5FYC3_9ASTR</name>
<dbReference type="Proteomes" id="UP001151760">
    <property type="component" value="Unassembled WGS sequence"/>
</dbReference>
<evidence type="ECO:0000313" key="2">
    <source>
        <dbReference type="Proteomes" id="UP001151760"/>
    </source>
</evidence>
<accession>A0ABQ5FYC3</accession>
<sequence>MALLAQSFRAMLPQANNQLRTSFNTQNQATIQDARVVVQNVQGRQNQNQRYFARGNGTAGNGVHRIELGMPMQGNTFDADVDNQPVQDLALNEDNIFQADECDAFDSDVDDEPTA</sequence>
<comment type="caution">
    <text evidence="1">The sequence shown here is derived from an EMBL/GenBank/DDBJ whole genome shotgun (WGS) entry which is preliminary data.</text>
</comment>
<reference evidence="1" key="1">
    <citation type="journal article" date="2022" name="Int. J. Mol. Sci.">
        <title>Draft Genome of Tanacetum Coccineum: Genomic Comparison of Closely Related Tanacetum-Family Plants.</title>
        <authorList>
            <person name="Yamashiro T."/>
            <person name="Shiraishi A."/>
            <person name="Nakayama K."/>
            <person name="Satake H."/>
        </authorList>
    </citation>
    <scope>NUCLEOTIDE SEQUENCE</scope>
</reference>
<protein>
    <submittedName>
        <fullName evidence="1">Uncharacterized protein</fullName>
    </submittedName>
</protein>
<gene>
    <name evidence="1" type="ORF">Tco_1019433</name>
</gene>
<dbReference type="EMBL" id="BQNB010017854">
    <property type="protein sequence ID" value="GJT67953.1"/>
    <property type="molecule type" value="Genomic_DNA"/>
</dbReference>
<proteinExistence type="predicted"/>
<evidence type="ECO:0000313" key="1">
    <source>
        <dbReference type="EMBL" id="GJT67953.1"/>
    </source>
</evidence>
<keyword evidence="2" id="KW-1185">Reference proteome</keyword>